<dbReference type="OrthoDB" id="287393at2759"/>
<dbReference type="Gene3D" id="3.30.70.330">
    <property type="match status" value="1"/>
</dbReference>
<dbReference type="PANTHER" id="PTHR12311">
    <property type="entry name" value="ACTIVATOR OF BASAL TRANSCRIPTION 1"/>
    <property type="match status" value="1"/>
</dbReference>
<evidence type="ECO:0000256" key="2">
    <source>
        <dbReference type="ARBA" id="ARBA00005819"/>
    </source>
</evidence>
<dbReference type="PANTHER" id="PTHR12311:SF7">
    <property type="entry name" value="ACTIVATOR OF BASAL TRANSCRIPTION 1"/>
    <property type="match status" value="1"/>
</dbReference>
<dbReference type="GO" id="GO:0000472">
    <property type="term" value="P:endonucleolytic cleavage to generate mature 5'-end of SSU-rRNA from (SSU-rRNA, 5.8S rRNA, LSU-rRNA)"/>
    <property type="evidence" value="ECO:0007669"/>
    <property type="project" value="TreeGrafter"/>
</dbReference>
<feature type="region of interest" description="Disordered" evidence="6">
    <location>
        <begin position="279"/>
        <end position="325"/>
    </location>
</feature>
<accession>A0A077WZV5</accession>
<evidence type="ECO:0000256" key="6">
    <source>
        <dbReference type="SAM" id="MobiDB-lite"/>
    </source>
</evidence>
<dbReference type="InterPro" id="IPR035979">
    <property type="entry name" value="RBD_domain_sf"/>
</dbReference>
<dbReference type="GO" id="GO:0034462">
    <property type="term" value="P:small-subunit processome assembly"/>
    <property type="evidence" value="ECO:0007669"/>
    <property type="project" value="TreeGrafter"/>
</dbReference>
<gene>
    <name evidence="7" type="ORF">LRAMOSA05309</name>
</gene>
<feature type="compositionally biased region" description="Basic and acidic residues" evidence="6">
    <location>
        <begin position="279"/>
        <end position="296"/>
    </location>
</feature>
<name>A0A077WZV5_9FUNG</name>
<feature type="compositionally biased region" description="Basic and acidic residues" evidence="6">
    <location>
        <begin position="303"/>
        <end position="325"/>
    </location>
</feature>
<comment type="similarity">
    <text evidence="2">Belongs to the ESF2/ABP1 family.</text>
</comment>
<feature type="compositionally biased region" description="Basic and acidic residues" evidence="6">
    <location>
        <begin position="1"/>
        <end position="11"/>
    </location>
</feature>
<evidence type="ECO:0000256" key="4">
    <source>
        <dbReference type="ARBA" id="ARBA00023242"/>
    </source>
</evidence>
<comment type="subcellular location">
    <subcellularLocation>
        <location evidence="1">Nucleus</location>
        <location evidence="1">Nucleolus</location>
    </subcellularLocation>
</comment>
<dbReference type="CDD" id="cd12263">
    <property type="entry name" value="RRM_ABT1_like"/>
    <property type="match status" value="1"/>
</dbReference>
<feature type="compositionally biased region" description="Acidic residues" evidence="6">
    <location>
        <begin position="83"/>
        <end position="95"/>
    </location>
</feature>
<dbReference type="SUPFAM" id="SSF54928">
    <property type="entry name" value="RNA-binding domain, RBD"/>
    <property type="match status" value="1"/>
</dbReference>
<feature type="compositionally biased region" description="Acidic residues" evidence="6">
    <location>
        <begin position="16"/>
        <end position="30"/>
    </location>
</feature>
<dbReference type="InterPro" id="IPR034353">
    <property type="entry name" value="ABT1/ESF2_RRM"/>
</dbReference>
<dbReference type="GO" id="GO:0000447">
    <property type="term" value="P:endonucleolytic cleavage in ITS1 to separate SSU-rRNA from 5.8S rRNA and LSU-rRNA from tricistronic rRNA transcript (SSU-rRNA, 5.8S rRNA, LSU-rRNA)"/>
    <property type="evidence" value="ECO:0007669"/>
    <property type="project" value="TreeGrafter"/>
</dbReference>
<evidence type="ECO:0000256" key="3">
    <source>
        <dbReference type="ARBA" id="ARBA00022884"/>
    </source>
</evidence>
<evidence type="ECO:0000313" key="7">
    <source>
        <dbReference type="EMBL" id="CDS13126.1"/>
    </source>
</evidence>
<dbReference type="EMBL" id="LK023368">
    <property type="protein sequence ID" value="CDS13126.1"/>
    <property type="molecule type" value="Genomic_DNA"/>
</dbReference>
<keyword evidence="3" id="KW-0694">RNA-binding</keyword>
<organism evidence="7">
    <name type="scientific">Lichtheimia ramosa</name>
    <dbReference type="NCBI Taxonomy" id="688394"/>
    <lineage>
        <taxon>Eukaryota</taxon>
        <taxon>Fungi</taxon>
        <taxon>Fungi incertae sedis</taxon>
        <taxon>Mucoromycota</taxon>
        <taxon>Mucoromycotina</taxon>
        <taxon>Mucoromycetes</taxon>
        <taxon>Mucorales</taxon>
        <taxon>Lichtheimiaceae</taxon>
        <taxon>Lichtheimia</taxon>
    </lineage>
</organism>
<reference evidence="7" key="1">
    <citation type="journal article" date="2014" name="Genome Announc.">
        <title>De novo whole-genome sequence and genome annotation of Lichtheimia ramosa.</title>
        <authorList>
            <person name="Linde J."/>
            <person name="Schwartze V."/>
            <person name="Binder U."/>
            <person name="Lass-Florl C."/>
            <person name="Voigt K."/>
            <person name="Horn F."/>
        </authorList>
    </citation>
    <scope>NUCLEOTIDE SEQUENCE</scope>
    <source>
        <strain evidence="7">JMRC FSU:6197</strain>
    </source>
</reference>
<evidence type="ECO:0000256" key="1">
    <source>
        <dbReference type="ARBA" id="ARBA00004604"/>
    </source>
</evidence>
<dbReference type="InterPro" id="IPR012677">
    <property type="entry name" value="Nucleotide-bd_a/b_plait_sf"/>
</dbReference>
<dbReference type="AlphaFoldDB" id="A0A077WZV5"/>
<dbReference type="GO" id="GO:0005730">
    <property type="term" value="C:nucleolus"/>
    <property type="evidence" value="ECO:0007669"/>
    <property type="project" value="UniProtKB-SubCell"/>
</dbReference>
<protein>
    <recommendedName>
        <fullName evidence="5">18S rRNA factor 2</fullName>
    </recommendedName>
</protein>
<dbReference type="GO" id="GO:0000480">
    <property type="term" value="P:endonucleolytic cleavage in 5'-ETS of tricistronic rRNA transcript (SSU-rRNA, 5.8S rRNA, LSU-rRNA)"/>
    <property type="evidence" value="ECO:0007669"/>
    <property type="project" value="TreeGrafter"/>
</dbReference>
<dbReference type="InterPro" id="IPR039119">
    <property type="entry name" value="ABT1/Esf2"/>
</dbReference>
<sequence>MALDEETKPHDLLGLSDDEVSVSEDSDQEESERFSAHHLRRDKNVRSVLDTASENSDEEDDESDSEQEERDISDNASASSTYESEEEQEEEEEQQLSDSSTTKKSNVSRANKKNKLKKLTPEELEKFEKEQKRSGVCYLSRIPPFMTPQQVKKLLSHYAEVGRVFFETEDARTAARRKKYTRDRRTRFTEGWVEFKDKKRAKTLAEFLNMRQIGGRRQSPYYHDTWTIKYLPKFKWRHLTEQMAYERKAREQQLQAETAQVKRENKAYLDSVARAKMHKSMEEQKRKHGQDHQEAKKIRRTFTQREKKQREVTVDSKETDKRAMDSIDSQVKNVLNNIFS</sequence>
<dbReference type="GO" id="GO:0003723">
    <property type="term" value="F:RNA binding"/>
    <property type="evidence" value="ECO:0007669"/>
    <property type="project" value="UniProtKB-KW"/>
</dbReference>
<feature type="region of interest" description="Disordered" evidence="6">
    <location>
        <begin position="1"/>
        <end position="117"/>
    </location>
</feature>
<evidence type="ECO:0000256" key="5">
    <source>
        <dbReference type="ARBA" id="ARBA00032634"/>
    </source>
</evidence>
<feature type="compositionally biased region" description="Acidic residues" evidence="6">
    <location>
        <begin position="55"/>
        <end position="71"/>
    </location>
</feature>
<proteinExistence type="inferred from homology"/>
<keyword evidence="4" id="KW-0539">Nucleus</keyword>